<gene>
    <name evidence="1" type="ORF">Q8A67_010392</name>
</gene>
<comment type="caution">
    <text evidence="1">The sequence shown here is derived from an EMBL/GenBank/DDBJ whole genome shotgun (WGS) entry which is preliminary data.</text>
</comment>
<dbReference type="AlphaFoldDB" id="A0AA88PWV9"/>
<protein>
    <submittedName>
        <fullName evidence="1">Uncharacterized protein</fullName>
    </submittedName>
</protein>
<evidence type="ECO:0000313" key="1">
    <source>
        <dbReference type="EMBL" id="KAK2898974.1"/>
    </source>
</evidence>
<sequence length="136" mass="15025">MAELELQATRQQQKILMSVMCGCHSGRAGPPATPAPIGKYDCPEQSNNNRKATKVLFFMTWLRCCNSRQQVALSADSQMEFDKQKETLFLFQTAAVCFDTLSGLSVSRVETTTTALTNRLHDAGTSAKPSERRSGF</sequence>
<keyword evidence="2" id="KW-1185">Reference proteome</keyword>
<organism evidence="1 2">
    <name type="scientific">Cirrhinus molitorella</name>
    <name type="common">mud carp</name>
    <dbReference type="NCBI Taxonomy" id="172907"/>
    <lineage>
        <taxon>Eukaryota</taxon>
        <taxon>Metazoa</taxon>
        <taxon>Chordata</taxon>
        <taxon>Craniata</taxon>
        <taxon>Vertebrata</taxon>
        <taxon>Euteleostomi</taxon>
        <taxon>Actinopterygii</taxon>
        <taxon>Neopterygii</taxon>
        <taxon>Teleostei</taxon>
        <taxon>Ostariophysi</taxon>
        <taxon>Cypriniformes</taxon>
        <taxon>Cyprinidae</taxon>
        <taxon>Labeoninae</taxon>
        <taxon>Labeonini</taxon>
        <taxon>Cirrhinus</taxon>
    </lineage>
</organism>
<evidence type="ECO:0000313" key="2">
    <source>
        <dbReference type="Proteomes" id="UP001187343"/>
    </source>
</evidence>
<proteinExistence type="predicted"/>
<dbReference type="Proteomes" id="UP001187343">
    <property type="component" value="Unassembled WGS sequence"/>
</dbReference>
<name>A0AA88PWV9_9TELE</name>
<accession>A0AA88PWV9</accession>
<reference evidence="1" key="1">
    <citation type="submission" date="2023-08" db="EMBL/GenBank/DDBJ databases">
        <title>Chromosome-level Genome Assembly of mud carp (Cirrhinus molitorella).</title>
        <authorList>
            <person name="Liu H."/>
        </authorList>
    </citation>
    <scope>NUCLEOTIDE SEQUENCE</scope>
    <source>
        <strain evidence="1">Prfri</strain>
        <tissue evidence="1">Muscle</tissue>
    </source>
</reference>
<dbReference type="EMBL" id="JAUYZG010000009">
    <property type="protein sequence ID" value="KAK2898974.1"/>
    <property type="molecule type" value="Genomic_DNA"/>
</dbReference>